<dbReference type="Proteomes" id="UP001233999">
    <property type="component" value="Unassembled WGS sequence"/>
</dbReference>
<gene>
    <name evidence="2" type="ORF">L9F63_001137</name>
</gene>
<feature type="region of interest" description="Disordered" evidence="1">
    <location>
        <begin position="42"/>
        <end position="70"/>
    </location>
</feature>
<dbReference type="AlphaFoldDB" id="A0AAD8EJZ6"/>
<accession>A0AAD8EJZ6</accession>
<reference evidence="2" key="2">
    <citation type="submission" date="2023-05" db="EMBL/GenBank/DDBJ databases">
        <authorList>
            <person name="Fouks B."/>
        </authorList>
    </citation>
    <scope>NUCLEOTIDE SEQUENCE</scope>
    <source>
        <strain evidence="2">Stay&amp;Tobe</strain>
        <tissue evidence="2">Testes</tissue>
    </source>
</reference>
<sequence>MEVNVDKMPIWHLGKENKFNSKVMPSNINLANYQQSVNSEVSVKSNSNHQLADKEKMDISSQDGEDKSEDQRVLPPLLLNSLLPVGNQYSYFDGNFNSYESSIKIDSPKELESHRNIFFKDLDSSNCFRDSSGNLKCISDGNQPKRKRVITSSSSSEIDSEFAHIPKTALEFLSYGPTSCPSSLNEPITHHVNFHIFNSLPLLPYWLSYQPEVPLGGCPTTLMPHINPLRVWPRSLLVAKCVCDGSRCSFNGSHRCITVRSVVVSLVREKGNSSLKRFTEIVSVGCICAEQKSILIQEHRASIVV</sequence>
<protein>
    <submittedName>
        <fullName evidence="2">Uncharacterized protein</fullName>
    </submittedName>
</protein>
<evidence type="ECO:0000313" key="3">
    <source>
        <dbReference type="Proteomes" id="UP001233999"/>
    </source>
</evidence>
<evidence type="ECO:0000313" key="2">
    <source>
        <dbReference type="EMBL" id="KAJ9592317.1"/>
    </source>
</evidence>
<dbReference type="EMBL" id="JASPKZ010003841">
    <property type="protein sequence ID" value="KAJ9592317.1"/>
    <property type="molecule type" value="Genomic_DNA"/>
</dbReference>
<proteinExistence type="predicted"/>
<organism evidence="2 3">
    <name type="scientific">Diploptera punctata</name>
    <name type="common">Pacific beetle cockroach</name>
    <dbReference type="NCBI Taxonomy" id="6984"/>
    <lineage>
        <taxon>Eukaryota</taxon>
        <taxon>Metazoa</taxon>
        <taxon>Ecdysozoa</taxon>
        <taxon>Arthropoda</taxon>
        <taxon>Hexapoda</taxon>
        <taxon>Insecta</taxon>
        <taxon>Pterygota</taxon>
        <taxon>Neoptera</taxon>
        <taxon>Polyneoptera</taxon>
        <taxon>Dictyoptera</taxon>
        <taxon>Blattodea</taxon>
        <taxon>Blaberoidea</taxon>
        <taxon>Blaberidae</taxon>
        <taxon>Diplopterinae</taxon>
        <taxon>Diploptera</taxon>
    </lineage>
</organism>
<evidence type="ECO:0000256" key="1">
    <source>
        <dbReference type="SAM" id="MobiDB-lite"/>
    </source>
</evidence>
<keyword evidence="3" id="KW-1185">Reference proteome</keyword>
<name>A0AAD8EJZ6_DIPPU</name>
<reference evidence="2" key="1">
    <citation type="journal article" date="2023" name="IScience">
        <title>Live-bearing cockroach genome reveals convergent evolutionary mechanisms linked to viviparity in insects and beyond.</title>
        <authorList>
            <person name="Fouks B."/>
            <person name="Harrison M.C."/>
            <person name="Mikhailova A.A."/>
            <person name="Marchal E."/>
            <person name="English S."/>
            <person name="Carruthers M."/>
            <person name="Jennings E.C."/>
            <person name="Chiamaka E.L."/>
            <person name="Frigard R.A."/>
            <person name="Pippel M."/>
            <person name="Attardo G.M."/>
            <person name="Benoit J.B."/>
            <person name="Bornberg-Bauer E."/>
            <person name="Tobe S.S."/>
        </authorList>
    </citation>
    <scope>NUCLEOTIDE SEQUENCE</scope>
    <source>
        <strain evidence="2">Stay&amp;Tobe</strain>
    </source>
</reference>
<comment type="caution">
    <text evidence="2">The sequence shown here is derived from an EMBL/GenBank/DDBJ whole genome shotgun (WGS) entry which is preliminary data.</text>
</comment>